<dbReference type="Proteomes" id="UP000813824">
    <property type="component" value="Unassembled WGS sequence"/>
</dbReference>
<accession>A0A8K0XRS7</accession>
<comment type="caution">
    <text evidence="2">The sequence shown here is derived from an EMBL/GenBank/DDBJ whole genome shotgun (WGS) entry which is preliminary data.</text>
</comment>
<organism evidence="2 3">
    <name type="scientific">Cristinia sonorae</name>
    <dbReference type="NCBI Taxonomy" id="1940300"/>
    <lineage>
        <taxon>Eukaryota</taxon>
        <taxon>Fungi</taxon>
        <taxon>Dikarya</taxon>
        <taxon>Basidiomycota</taxon>
        <taxon>Agaricomycotina</taxon>
        <taxon>Agaricomycetes</taxon>
        <taxon>Agaricomycetidae</taxon>
        <taxon>Agaricales</taxon>
        <taxon>Pleurotineae</taxon>
        <taxon>Stephanosporaceae</taxon>
        <taxon>Cristinia</taxon>
    </lineage>
</organism>
<keyword evidence="1" id="KW-0472">Membrane</keyword>
<keyword evidence="1" id="KW-1133">Transmembrane helix</keyword>
<protein>
    <submittedName>
        <fullName evidence="2">Uncharacterized protein</fullName>
    </submittedName>
</protein>
<feature type="transmembrane region" description="Helical" evidence="1">
    <location>
        <begin position="164"/>
        <end position="187"/>
    </location>
</feature>
<keyword evidence="3" id="KW-1185">Reference proteome</keyword>
<name>A0A8K0XRS7_9AGAR</name>
<reference evidence="2" key="1">
    <citation type="journal article" date="2021" name="New Phytol.">
        <title>Evolutionary innovations through gain and loss of genes in the ectomycorrhizal Boletales.</title>
        <authorList>
            <person name="Wu G."/>
            <person name="Miyauchi S."/>
            <person name="Morin E."/>
            <person name="Kuo A."/>
            <person name="Drula E."/>
            <person name="Varga T."/>
            <person name="Kohler A."/>
            <person name="Feng B."/>
            <person name="Cao Y."/>
            <person name="Lipzen A."/>
            <person name="Daum C."/>
            <person name="Hundley H."/>
            <person name="Pangilinan J."/>
            <person name="Johnson J."/>
            <person name="Barry K."/>
            <person name="LaButti K."/>
            <person name="Ng V."/>
            <person name="Ahrendt S."/>
            <person name="Min B."/>
            <person name="Choi I.G."/>
            <person name="Park H."/>
            <person name="Plett J.M."/>
            <person name="Magnuson J."/>
            <person name="Spatafora J.W."/>
            <person name="Nagy L.G."/>
            <person name="Henrissat B."/>
            <person name="Grigoriev I.V."/>
            <person name="Yang Z.L."/>
            <person name="Xu J."/>
            <person name="Martin F.M."/>
        </authorList>
    </citation>
    <scope>NUCLEOTIDE SEQUENCE</scope>
    <source>
        <strain evidence="2">KKN 215</strain>
    </source>
</reference>
<dbReference type="OrthoDB" id="3192156at2759"/>
<evidence type="ECO:0000313" key="2">
    <source>
        <dbReference type="EMBL" id="KAH8102951.1"/>
    </source>
</evidence>
<sequence length="297" mass="31905">MSLVVAPIVELYRYLLTPVAPFTWFGQSISTLDVLAIFRLCVVLRQIRQFYHLAHVASSNAAPVEPRSFVRDAAATLTVVYGGEAITAPLLGVPPSFVVSGVVPALYAGAQAIVERLPAVPTPQLNNEVPLALLDGLTRAYLLCNLIPPVVIKHTSNTIATSPWTLLLTSFLTANGGFFFTGLFSLLRPSGISVTTPDELLPYGWTTTDLWCAPLITGLYALLTHAQPFWADAHTVVAGWLGTASASDVEKVAPLDPETARAVCAVILASMFTTRVLKNFGVISFKAAEKKVKTKTQ</sequence>
<dbReference type="AlphaFoldDB" id="A0A8K0XRS7"/>
<keyword evidence="1" id="KW-0812">Transmembrane</keyword>
<gene>
    <name evidence="2" type="ORF">BXZ70DRAFT_985961</name>
</gene>
<dbReference type="EMBL" id="JAEVFJ010000008">
    <property type="protein sequence ID" value="KAH8102951.1"/>
    <property type="molecule type" value="Genomic_DNA"/>
</dbReference>
<evidence type="ECO:0000256" key="1">
    <source>
        <dbReference type="SAM" id="Phobius"/>
    </source>
</evidence>
<evidence type="ECO:0000313" key="3">
    <source>
        <dbReference type="Proteomes" id="UP000813824"/>
    </source>
</evidence>
<proteinExistence type="predicted"/>